<name>A0A0D2HS71_9BACT</name>
<dbReference type="PANTHER" id="PTHR32319:SF0">
    <property type="entry name" value="BACTERIAL HEMOLYSIN-LIKE PROTEIN"/>
    <property type="match status" value="1"/>
</dbReference>
<protein>
    <submittedName>
        <fullName evidence="5">RNA methyltransferase</fullName>
    </submittedName>
</protein>
<dbReference type="EMBL" id="AZAC01000016">
    <property type="protein sequence ID" value="KIX13383.1"/>
    <property type="molecule type" value="Genomic_DNA"/>
</dbReference>
<dbReference type="SUPFAM" id="SSF55174">
    <property type="entry name" value="Alpha-L RNA-binding motif"/>
    <property type="match status" value="1"/>
</dbReference>
<dbReference type="PATRIC" id="fig|1429043.3.peg.3055"/>
<reference evidence="5 6" key="1">
    <citation type="submission" date="2013-11" db="EMBL/GenBank/DDBJ databases">
        <title>Metagenomic analysis of a methanogenic consortium involved in long chain n-alkane degradation.</title>
        <authorList>
            <person name="Davidova I.A."/>
            <person name="Callaghan A.V."/>
            <person name="Wawrik B."/>
            <person name="Pruitt S."/>
            <person name="Marks C."/>
            <person name="Duncan K.E."/>
            <person name="Suflita J.M."/>
        </authorList>
    </citation>
    <scope>NUCLEOTIDE SEQUENCE [LARGE SCALE GENOMIC DNA]</scope>
    <source>
        <strain evidence="5 6">SPR</strain>
    </source>
</reference>
<dbReference type="GO" id="GO:0003723">
    <property type="term" value="F:RNA binding"/>
    <property type="evidence" value="ECO:0007669"/>
    <property type="project" value="UniProtKB-KW"/>
</dbReference>
<dbReference type="InParanoid" id="A0A0D2HS71"/>
<dbReference type="Gene3D" id="3.40.50.150">
    <property type="entry name" value="Vaccinia Virus protein VP39"/>
    <property type="match status" value="1"/>
</dbReference>
<dbReference type="InterPro" id="IPR004538">
    <property type="entry name" value="Hemolysin_A/TlyA"/>
</dbReference>
<keyword evidence="6" id="KW-1185">Reference proteome</keyword>
<dbReference type="OrthoDB" id="9784736at2"/>
<comment type="caution">
    <text evidence="5">The sequence shown here is derived from an EMBL/GenBank/DDBJ whole genome shotgun (WGS) entry which is preliminary data.</text>
</comment>
<dbReference type="Pfam" id="PF01479">
    <property type="entry name" value="S4"/>
    <property type="match status" value="1"/>
</dbReference>
<feature type="domain" description="RNA-binding S4" evidence="4">
    <location>
        <begin position="5"/>
        <end position="70"/>
    </location>
</feature>
<dbReference type="NCBIfam" id="TIGR00478">
    <property type="entry name" value="tly"/>
    <property type="match status" value="1"/>
</dbReference>
<organism evidence="5 6">
    <name type="scientific">Dethiosulfatarculus sandiegensis</name>
    <dbReference type="NCBI Taxonomy" id="1429043"/>
    <lineage>
        <taxon>Bacteria</taxon>
        <taxon>Pseudomonadati</taxon>
        <taxon>Thermodesulfobacteriota</taxon>
        <taxon>Desulfarculia</taxon>
        <taxon>Desulfarculales</taxon>
        <taxon>Desulfarculaceae</taxon>
        <taxon>Dethiosulfatarculus</taxon>
    </lineage>
</organism>
<evidence type="ECO:0000313" key="6">
    <source>
        <dbReference type="Proteomes" id="UP000032233"/>
    </source>
</evidence>
<evidence type="ECO:0000256" key="2">
    <source>
        <dbReference type="ARBA" id="ARBA00029460"/>
    </source>
</evidence>
<keyword evidence="5" id="KW-0489">Methyltransferase</keyword>
<evidence type="ECO:0000256" key="1">
    <source>
        <dbReference type="ARBA" id="ARBA00022884"/>
    </source>
</evidence>
<accession>A0A0D2HS71</accession>
<sequence>MATKIRLDKKLLDMGMAPSRQRAQGLIMAGLVRVNGQVVTKSGFNLPSDAVVEVEKPDHPYVSRGGLKLKGALDHFELKPLAYNCLDIGASTGGFTDCLLQSGAKAVTCVDVGYGQLAWKLRQDERVTSIERVNARHLPEDLAPGPFDLVVMDVSFISLTLVLPPLQNRLAPKGAILAMVKPQFEAGREAVGPGGVVRDEAIQMAAVEKIYGFLAKMGLSVKGHCKSPIKGPKGNQEYFILAVSE</sequence>
<dbReference type="PIRSF" id="PIRSF005578">
    <property type="entry name" value="TlyA"/>
    <property type="match status" value="1"/>
</dbReference>
<keyword evidence="5" id="KW-0808">Transferase</keyword>
<dbReference type="RefSeq" id="WP_044349445.1">
    <property type="nucleotide sequence ID" value="NZ_AZAC01000016.1"/>
</dbReference>
<gene>
    <name evidence="5" type="ORF">X474_14415</name>
</gene>
<dbReference type="InterPro" id="IPR036986">
    <property type="entry name" value="S4_RNA-bd_sf"/>
</dbReference>
<dbReference type="Proteomes" id="UP000032233">
    <property type="component" value="Unassembled WGS sequence"/>
</dbReference>
<dbReference type="PROSITE" id="PS50889">
    <property type="entry name" value="S4"/>
    <property type="match status" value="1"/>
</dbReference>
<evidence type="ECO:0000259" key="4">
    <source>
        <dbReference type="SMART" id="SM00363"/>
    </source>
</evidence>
<evidence type="ECO:0000313" key="5">
    <source>
        <dbReference type="EMBL" id="KIX13383.1"/>
    </source>
</evidence>
<dbReference type="AlphaFoldDB" id="A0A0D2HS71"/>
<dbReference type="GO" id="GO:0032259">
    <property type="term" value="P:methylation"/>
    <property type="evidence" value="ECO:0007669"/>
    <property type="project" value="UniProtKB-KW"/>
</dbReference>
<dbReference type="Pfam" id="PF01728">
    <property type="entry name" value="FtsJ"/>
    <property type="match status" value="1"/>
</dbReference>
<evidence type="ECO:0000256" key="3">
    <source>
        <dbReference type="PROSITE-ProRule" id="PRU00182"/>
    </source>
</evidence>
<dbReference type="CDD" id="cd00165">
    <property type="entry name" value="S4"/>
    <property type="match status" value="1"/>
</dbReference>
<dbReference type="SMART" id="SM00363">
    <property type="entry name" value="S4"/>
    <property type="match status" value="1"/>
</dbReference>
<dbReference type="SUPFAM" id="SSF53335">
    <property type="entry name" value="S-adenosyl-L-methionine-dependent methyltransferases"/>
    <property type="match status" value="1"/>
</dbReference>
<proteinExistence type="inferred from homology"/>
<dbReference type="InterPro" id="IPR029063">
    <property type="entry name" value="SAM-dependent_MTases_sf"/>
</dbReference>
<dbReference type="PANTHER" id="PTHR32319">
    <property type="entry name" value="BACTERIAL HEMOLYSIN-LIKE PROTEIN"/>
    <property type="match status" value="1"/>
</dbReference>
<comment type="similarity">
    <text evidence="2">Belongs to the TlyA family.</text>
</comment>
<dbReference type="InterPro" id="IPR002877">
    <property type="entry name" value="RNA_MeTrfase_FtsJ_dom"/>
</dbReference>
<dbReference type="STRING" id="1429043.X474_14415"/>
<dbReference type="Gene3D" id="3.10.290.10">
    <property type="entry name" value="RNA-binding S4 domain"/>
    <property type="match status" value="1"/>
</dbReference>
<dbReference type="GO" id="GO:0008168">
    <property type="term" value="F:methyltransferase activity"/>
    <property type="evidence" value="ECO:0007669"/>
    <property type="project" value="UniProtKB-KW"/>
</dbReference>
<dbReference type="InterPro" id="IPR002942">
    <property type="entry name" value="S4_RNA-bd"/>
</dbReference>
<dbReference type="InterPro" id="IPR047048">
    <property type="entry name" value="TlyA"/>
</dbReference>
<dbReference type="CDD" id="cd02440">
    <property type="entry name" value="AdoMet_MTases"/>
    <property type="match status" value="1"/>
</dbReference>
<keyword evidence="1 3" id="KW-0694">RNA-binding</keyword>